<dbReference type="InterPro" id="IPR013738">
    <property type="entry name" value="Beta_galactosidase_Trimer"/>
</dbReference>
<keyword evidence="5" id="KW-0378">Hydrolase</keyword>
<feature type="domain" description="Beta-galactosidase trimerisation" evidence="9">
    <location>
        <begin position="406"/>
        <end position="636"/>
    </location>
</feature>
<sequence>MHSFSPSSLPPAALGVAYYPEYLQEDRLDADLDLMVAAGIRTIRIGESVWSTWEPRDGEFDTAWIVPVLDAAHARGIRVVLGTPTYAVPPWLMLAHPEIAGERRTGERILWGARQEADLHHPVFRRYAERLIRRMLTDVGAHPAIVGFQVDNEPGEHVLYNDGEFVRFREWLLENVGDVEHLNDAWNLTHWSHRLTRIEELWRPDGNLVPQYDLAWRRFQAESTAGYIAWQTAIVSEYAAPGTFITTCIDRDRAAVDERLLGEAVEVAGANLYLATQEAAAHGAPGSPRFPASGDWAALYGADRARGITGGPFLVTETNAQSVGSAWHTFPALDGQWRLFAWSFVARGARLVSYWNWHTMHASWETQWHGVLPHTFVPGRAYREIARLGAELVEAEGWTAGLAPEARVGLLYSTDAHRLWEFQAPVALASAPGAPALQGEPDRHAYEDVVYTWYGGFSRAGSQQRVLHDHDLTQLDAAELAAELPVLAVPALPVASDETLEWLGNYVEAGGHLVIGARSLVCDDEGRFRSTDALAALVGGAWSVDEFTSLRAAAPVHSPEQPTDVPLGELTGLLELLSVPADARGDVESGAEILAWADSVFGSSPAAVTVARGAGRVTYLAGFPTVELAEWLARWVADATPAARDGWRGDRLPGVQVQSAVGADGSRTWFLFNHTAASVAVALGGAFVDRLGADEQRHAGDGSATTDTVHLAPWGVAALEERA</sequence>
<comment type="caution">
    <text evidence="11">The sequence shown here is derived from an EMBL/GenBank/DDBJ whole genome shotgun (WGS) entry which is preliminary data.</text>
</comment>
<evidence type="ECO:0000259" key="9">
    <source>
        <dbReference type="Pfam" id="PF08532"/>
    </source>
</evidence>
<dbReference type="Pfam" id="PF08532">
    <property type="entry name" value="Glyco_hydro_42M"/>
    <property type="match status" value="1"/>
</dbReference>
<keyword evidence="12" id="KW-1185">Reference proteome</keyword>
<dbReference type="PANTHER" id="PTHR36447:SF2">
    <property type="entry name" value="BETA-GALACTOSIDASE YESZ"/>
    <property type="match status" value="1"/>
</dbReference>
<protein>
    <recommendedName>
        <fullName evidence="3">beta-galactosidase</fullName>
        <ecNumber evidence="3">3.2.1.23</ecNumber>
    </recommendedName>
</protein>
<dbReference type="SUPFAM" id="SSF51445">
    <property type="entry name" value="(Trans)glycosidases"/>
    <property type="match status" value="1"/>
</dbReference>
<dbReference type="InterPro" id="IPR017853">
    <property type="entry name" value="GH"/>
</dbReference>
<dbReference type="Gene3D" id="3.40.50.880">
    <property type="match status" value="1"/>
</dbReference>
<accession>A0ABP5QEJ5</accession>
<gene>
    <name evidence="11" type="ORF">GCM10009851_14890</name>
</gene>
<evidence type="ECO:0000259" key="8">
    <source>
        <dbReference type="Pfam" id="PF02449"/>
    </source>
</evidence>
<dbReference type="EMBL" id="BAAAQY010000004">
    <property type="protein sequence ID" value="GAA2231104.1"/>
    <property type="molecule type" value="Genomic_DNA"/>
</dbReference>
<dbReference type="Gene3D" id="3.20.20.80">
    <property type="entry name" value="Glycosidases"/>
    <property type="match status" value="1"/>
</dbReference>
<keyword evidence="7" id="KW-0326">Glycosidase</keyword>
<comment type="catalytic activity">
    <reaction evidence="1">
        <text>Hydrolysis of terminal non-reducing beta-D-galactose residues in beta-D-galactosides.</text>
        <dbReference type="EC" id="3.2.1.23"/>
    </reaction>
</comment>
<feature type="domain" description="Glycoside hydrolase family 42 N-terminal" evidence="8">
    <location>
        <begin position="18"/>
        <end position="393"/>
    </location>
</feature>
<evidence type="ECO:0000256" key="2">
    <source>
        <dbReference type="ARBA" id="ARBA00005940"/>
    </source>
</evidence>
<keyword evidence="6" id="KW-0862">Zinc</keyword>
<dbReference type="Pfam" id="PF02449">
    <property type="entry name" value="Glyco_hydro_42"/>
    <property type="match status" value="1"/>
</dbReference>
<dbReference type="Pfam" id="PF25839">
    <property type="entry name" value="Apionate_lact_C"/>
    <property type="match status" value="1"/>
</dbReference>
<evidence type="ECO:0000256" key="4">
    <source>
        <dbReference type="ARBA" id="ARBA00022723"/>
    </source>
</evidence>
<evidence type="ECO:0000256" key="7">
    <source>
        <dbReference type="ARBA" id="ARBA00023295"/>
    </source>
</evidence>
<evidence type="ECO:0000259" key="10">
    <source>
        <dbReference type="Pfam" id="PF25839"/>
    </source>
</evidence>
<feature type="domain" description="D-apionate lactonase C-terminal" evidence="10">
    <location>
        <begin position="655"/>
        <end position="718"/>
    </location>
</feature>
<dbReference type="PANTHER" id="PTHR36447">
    <property type="entry name" value="BETA-GALACTOSIDASE GANA"/>
    <property type="match status" value="1"/>
</dbReference>
<keyword evidence="4" id="KW-0479">Metal-binding</keyword>
<dbReference type="InterPro" id="IPR013529">
    <property type="entry name" value="Glyco_hydro_42_N"/>
</dbReference>
<proteinExistence type="inferred from homology"/>
<dbReference type="EC" id="3.2.1.23" evidence="3"/>
<evidence type="ECO:0000256" key="1">
    <source>
        <dbReference type="ARBA" id="ARBA00001412"/>
    </source>
</evidence>
<evidence type="ECO:0000313" key="11">
    <source>
        <dbReference type="EMBL" id="GAA2231104.1"/>
    </source>
</evidence>
<dbReference type="CDD" id="cd03143">
    <property type="entry name" value="A4_beta-galactosidase_middle_domain"/>
    <property type="match status" value="1"/>
</dbReference>
<organism evidence="11 12">
    <name type="scientific">Herbiconiux moechotypicola</name>
    <dbReference type="NCBI Taxonomy" id="637393"/>
    <lineage>
        <taxon>Bacteria</taxon>
        <taxon>Bacillati</taxon>
        <taxon>Actinomycetota</taxon>
        <taxon>Actinomycetes</taxon>
        <taxon>Micrococcales</taxon>
        <taxon>Microbacteriaceae</taxon>
        <taxon>Herbiconiux</taxon>
    </lineage>
</organism>
<evidence type="ECO:0000256" key="5">
    <source>
        <dbReference type="ARBA" id="ARBA00022801"/>
    </source>
</evidence>
<evidence type="ECO:0000313" key="12">
    <source>
        <dbReference type="Proteomes" id="UP001500929"/>
    </source>
</evidence>
<reference evidence="12" key="1">
    <citation type="journal article" date="2019" name="Int. J. Syst. Evol. Microbiol.">
        <title>The Global Catalogue of Microorganisms (GCM) 10K type strain sequencing project: providing services to taxonomists for standard genome sequencing and annotation.</title>
        <authorList>
            <consortium name="The Broad Institute Genomics Platform"/>
            <consortium name="The Broad Institute Genome Sequencing Center for Infectious Disease"/>
            <person name="Wu L."/>
            <person name="Ma J."/>
        </authorList>
    </citation>
    <scope>NUCLEOTIDE SEQUENCE [LARGE SCALE GENOMIC DNA]</scope>
    <source>
        <strain evidence="12">JCM 16117</strain>
    </source>
</reference>
<evidence type="ECO:0000256" key="3">
    <source>
        <dbReference type="ARBA" id="ARBA00012756"/>
    </source>
</evidence>
<evidence type="ECO:0000256" key="6">
    <source>
        <dbReference type="ARBA" id="ARBA00022833"/>
    </source>
</evidence>
<dbReference type="SUPFAM" id="SSF52317">
    <property type="entry name" value="Class I glutamine amidotransferase-like"/>
    <property type="match status" value="1"/>
</dbReference>
<dbReference type="InterPro" id="IPR058789">
    <property type="entry name" value="ApnL_C"/>
</dbReference>
<name>A0ABP5QEJ5_9MICO</name>
<dbReference type="RefSeq" id="WP_259478990.1">
    <property type="nucleotide sequence ID" value="NZ_BAAAQY010000004.1"/>
</dbReference>
<comment type="similarity">
    <text evidence="2">Belongs to the glycosyl hydrolase 42 family.</text>
</comment>
<dbReference type="InterPro" id="IPR029062">
    <property type="entry name" value="Class_I_gatase-like"/>
</dbReference>
<dbReference type="Proteomes" id="UP001500929">
    <property type="component" value="Unassembled WGS sequence"/>
</dbReference>
<dbReference type="InterPro" id="IPR003476">
    <property type="entry name" value="Glyco_hydro_42"/>
</dbReference>